<sequence length="73" mass="8337">MALYQKFISGPARRRDADVDVDQGNDDTWPHPDTINKFPVPDAFVNVVTEATEENEDAQASRGGPRHHRFHRH</sequence>
<protein>
    <submittedName>
        <fullName evidence="2">Uncharacterized protein</fullName>
    </submittedName>
</protein>
<name>A0A821WY00_9NEOP</name>
<reference evidence="2" key="1">
    <citation type="submission" date="2021-02" db="EMBL/GenBank/DDBJ databases">
        <authorList>
            <person name="Steward A R."/>
        </authorList>
    </citation>
    <scope>NUCLEOTIDE SEQUENCE</scope>
</reference>
<gene>
    <name evidence="2" type="ORF">PMACD_LOCUS13771</name>
</gene>
<dbReference type="AlphaFoldDB" id="A0A821WY00"/>
<proteinExistence type="predicted"/>
<feature type="region of interest" description="Disordered" evidence="1">
    <location>
        <begin position="51"/>
        <end position="73"/>
    </location>
</feature>
<dbReference type="Proteomes" id="UP000663880">
    <property type="component" value="Unassembled WGS sequence"/>
</dbReference>
<evidence type="ECO:0000256" key="1">
    <source>
        <dbReference type="SAM" id="MobiDB-lite"/>
    </source>
</evidence>
<keyword evidence="3" id="KW-1185">Reference proteome</keyword>
<comment type="caution">
    <text evidence="2">The sequence shown here is derived from an EMBL/GenBank/DDBJ whole genome shotgun (WGS) entry which is preliminary data.</text>
</comment>
<evidence type="ECO:0000313" key="3">
    <source>
        <dbReference type="Proteomes" id="UP000663880"/>
    </source>
</evidence>
<accession>A0A821WY00</accession>
<feature type="region of interest" description="Disordered" evidence="1">
    <location>
        <begin position="1"/>
        <end position="38"/>
    </location>
</feature>
<feature type="compositionally biased region" description="Basic residues" evidence="1">
    <location>
        <begin position="64"/>
        <end position="73"/>
    </location>
</feature>
<organism evidence="2 3">
    <name type="scientific">Pieris macdunnoughi</name>
    <dbReference type="NCBI Taxonomy" id="345717"/>
    <lineage>
        <taxon>Eukaryota</taxon>
        <taxon>Metazoa</taxon>
        <taxon>Ecdysozoa</taxon>
        <taxon>Arthropoda</taxon>
        <taxon>Hexapoda</taxon>
        <taxon>Insecta</taxon>
        <taxon>Pterygota</taxon>
        <taxon>Neoptera</taxon>
        <taxon>Endopterygota</taxon>
        <taxon>Lepidoptera</taxon>
        <taxon>Glossata</taxon>
        <taxon>Ditrysia</taxon>
        <taxon>Papilionoidea</taxon>
        <taxon>Pieridae</taxon>
        <taxon>Pierinae</taxon>
        <taxon>Pieris</taxon>
    </lineage>
</organism>
<evidence type="ECO:0000313" key="2">
    <source>
        <dbReference type="EMBL" id="CAF4929991.1"/>
    </source>
</evidence>
<dbReference type="EMBL" id="CAJOBZ010000062">
    <property type="protein sequence ID" value="CAF4929991.1"/>
    <property type="molecule type" value="Genomic_DNA"/>
</dbReference>